<organism evidence="1 2">
    <name type="scientific">Holotrichia oblita</name>
    <name type="common">Chafer beetle</name>
    <dbReference type="NCBI Taxonomy" id="644536"/>
    <lineage>
        <taxon>Eukaryota</taxon>
        <taxon>Metazoa</taxon>
        <taxon>Ecdysozoa</taxon>
        <taxon>Arthropoda</taxon>
        <taxon>Hexapoda</taxon>
        <taxon>Insecta</taxon>
        <taxon>Pterygota</taxon>
        <taxon>Neoptera</taxon>
        <taxon>Endopterygota</taxon>
        <taxon>Coleoptera</taxon>
        <taxon>Polyphaga</taxon>
        <taxon>Scarabaeiformia</taxon>
        <taxon>Scarabaeidae</taxon>
        <taxon>Melolonthinae</taxon>
        <taxon>Holotrichia</taxon>
    </lineage>
</organism>
<keyword evidence="2" id="KW-1185">Reference proteome</keyword>
<dbReference type="Proteomes" id="UP001056778">
    <property type="component" value="Chromosome 2"/>
</dbReference>
<accession>A0ACB9TQT0</accession>
<comment type="caution">
    <text evidence="1">The sequence shown here is derived from an EMBL/GenBank/DDBJ whole genome shotgun (WGS) entry which is preliminary data.</text>
</comment>
<evidence type="ECO:0000313" key="2">
    <source>
        <dbReference type="Proteomes" id="UP001056778"/>
    </source>
</evidence>
<name>A0ACB9TQT0_HOLOL</name>
<evidence type="ECO:0000313" key="1">
    <source>
        <dbReference type="EMBL" id="KAI4469206.1"/>
    </source>
</evidence>
<proteinExistence type="predicted"/>
<dbReference type="EMBL" id="CM043016">
    <property type="protein sequence ID" value="KAI4469206.1"/>
    <property type="molecule type" value="Genomic_DNA"/>
</dbReference>
<sequence>MSEFNVIECGFNVADETINFGSRMLADGDHLFEACTLASIKQEDEDKKLSEIHIEACSAGNKLYYAINKTLGVFSDLTCTELCFNTTLEEEIDVFYVVPDSKFLFICQRNGTILYINMEEQEIVFSEDVVNNDWLEEPFFVQCFMEKFEKKGVQFLLVTKKGSLYRVIYENEASKTEIILLKEFQFNVKVSALIYPRLLIDGDKLVVYSIETEDLMESGPLNLIKAYPCSGYMFIGLDTSGCIMRICARTLFMFYVDSESKFKDFVYTNFTVNDYTRTPYCVCLTTENNIEFYNSQPLFLELKFSLSINSDIKLINSGSIDEEPLYISIVQKQDLIQELRVQVILETSPEVRLKRLLRRQQFDKAENFVKTYNLSDTEVFKAKAQVIVDKRACNDEDVCNLLKILDGIDDTSFVLESCLDTYQCCDSLIDVEKILLYGCNIVEKRKYNIDAAIILYSRSRRHELILNDDTIKTILNVLDSLPLAVYEPFLYCFIPLSLSNRPSTLPLFVGWLKRKVYSVEQEDNNEFPQNAIKFTNSMLDLMKSDSENVNFLQQNIVNREATEELANLVKALKTMELLKDTYQIMVPLKEYLKGVKHLVHTLLSLNLDDSVFDRLLRHFLRKFIFENHLEPDVVFLEVIKNNLQYEESYWSKIIPSILRSISSVETKLTAVKLIIDVADIPWSQTVRDIARNCFEYEHELVKEIKEAVENEPLFRIINKYDLQEAIEDGTWDIQHITGRIMYCNEPTMLDDIYRVCKTAEHKSTANLMLILRFIDERNFEQALRILDEDPSRCYSIIDITKSQDGMNLFKRNEPYLEILPCLERRLQENNLINERYISSIRNLIACSKVRANVYDKITISDFESETMKRHVLDTLFQNLLQDISDRKLTAVEAVETCKKIAGLFHESEVETMLKFCQKLCNDFKLMEECATYIYKNENNSKNLCLMAILILKSICPAVNPNDVFNATSVMNDTIQEPLINVKNQIGSLRIAHDLSTKAVVCAHRDEITACVEVFNWTANGFYIARNSSGIERSLFSDTHISELCLPSMRSLQSTDINPELKYLTYFEVAEDQISTEQFTNRIHQLPAMIHNFCLEGQTLTAFKMISTLTNCLRNTKKLNETIKKTLDNITKQCTVKLLQKIFIAKKIDADLAYNVLKTYPPNESFSFIHKQLKIVKKEIPKFKTVAELALKLLSYHKLIVHKELYTEIVQLSNWWMLIPNCQIPVKNFFNSPKNQLLESLIHHRHVDLEMMRNFCADFKLNVQEYYRVYLKKSLLNWKVEYDKIEDVCGKMRINVKSNSNGLLKECNEVVELLESKEIAYNFMNSFRHEVNFYHYEVFSVIHIILGKLNRNKDHKKTLLLLHFLKSYERVNKPGDSEIEEWYSLFPDSRAIDPLSNWRMPFTPTLFSTDIWKIIRPELNLQTYNTWFEVIPILDKILNKNEICSFVIKDIVTKGVLQKDASNEWALEPSFTHLFESVDKCVQNMTDLEMATSAVYQLVTHTPRGADQVNAAKLCLNYAVRYKESGPENDPALLKAFTKVQKKYQSFAATHILHTCQIDIERYSYLLLAPDELVDALYMDDTIIERVDTVLLSCPDINKAVDELGILFDINVHQMRLKLLETCLMERNSPNCNLTLTSNAVIDDENNVISSNLKRAAYICQSENKEEWQKHLLKIGLGEDEEKNIYYRARALNCFIIISDVATVEKLTHLSFDEFQTYVDRLYLLSDLEYLGVTMDVETLNSYKKSDLLGRLAQDIYNPLSVKVMAGLCMTYSRYDLKFWKVIINSAISLNLISSLKKYVNFLKNESSFRYKKFYIDAWQKIINHSFNITTTNEKDRLHKICVKNMLTIQSCPILSSINFTKVFNACCNLQMYEFAAIMLQYLPIDQQKSNIEKLARSNQLRGVTVSGLSKTCYALPEEAVPGLSWEKFYTLPHRKKINLYLSSCKHIEDIRYIIPYKYTELKKHTLADNLYLVDSRIATDIAKRILPFIKDKNQMVCETNAGLGFITSDLLDSGLERIRLYETCSDFRLTLKGFSKAYPGRVELFVKDFFHMWKMSYMDKMDKGRRVAQFLKGVPQREWSDDPVMTVIGTMSKLDFLRYLYKSLCFQNEIGTYGRIQLFVIMRPGDYCKLTAGPHCDLHTYQQVSIFSGIFSRLTLIEKYPRIAFLPWENVIESPQTKSFKRHDIDKLYLVRIEFKKDPFLTSEELLPFYFFLRQVFAKGSILLIQKLEQWISGIGKEILLSSGRNDVLRNIDIFTKTGQLTPLELLEVFKYQEEYGCQKVDDENTRLQEGFGHPDEAFTEYIRLCISVIKCQLDIFVDTVDIAEAKGFCEANFSHIYHILYDTFIQAENNLRQRVHKAHKEELECALWILEQVLALLPELIHKRWQMHSLGHILAKLLHHGNSLKLRRQAIKYFLMWYQALNDNAPEYVHKMFASLVPGFSSGSTVVKQSNTSNVTYEGLRSSSVFHDTSLQNPVTAIESLPILPPSSTERIPDQPSRVYLETLLEHMVNTVVRLEWHDKVSHHHRCFNFLLEMFKLHYLPKICPKFCYETSLYNPSLELPLVRKPEADNEFVTCRVSLIKWVANYMHQSKSAVSVQTAKTTSDEEFAAQIVRDVFCSSRDNVNFIHELYRQAFLLNFAHTLAIRKTITVYKDIIQMNLPELPPYVLEPIEDSARVQDEVPEGFRPGRLRNDSYLGAIHKENLLVRAGLQNLLQIFMTHAANVFLLEVNPHFPTLLEEQTDACKRSSGDSTKKKAHTLGGKLAPAIFQTLIVTWIKANLNVTISRELWDRFLHVLVMLTSWEELIKEWAKTLETLTRVLARHVYDIDLTDLPLDRLSEQKVKRSRVKGSGKQEMSTSCTVSESSHLPISRQSSSLPDGTPISKQIRSGLFRSYSETNLAVKRRSISKVLPELKTRQRRSHSLDNIRPLDNESTDRTRSPSPAPSSGIESTSIKDSPIQLEGRSLRRIRQGWLPDVAVILWRRMLGSLGDVNQISDPKLHAQVFEYLVKLTDTLIKIKLNQGVSADNQSTPQPPELVPPLTLILPWCFEALALPDSFENGKLSALQLLCTVTLNCEPQHRGYLPHFYRALHLALISTKAPVYVVLKHLGPRFLSLQLPGFSLLLLDLILACNVVLSSSDLSKTTPRSEAVSILGGLLSLPDDFTQLTVLEPTQNIQMVSCPDIKDHVVNILLRTGRREPAGMARCIALSALGIFVYRELTNQTLHPRVTDAMNVILLALKFNNKIIAQLASNTLFLLCDHAPLLWAQYPRIADSVIRTLCAALFLHAPLGSTAGENDKALGTALLLCLGEWCMKLGPTRLLEISEYGEKRATCLLLLVFNVLHKLITGDTANEESGLTQPSLSDDFDPNILLDNFEKPSPNSSPTKSQQCHQAIVLCAKTILAHIVTHLGHFPMAIGAARLSSLVVEHDDVPNLTSDELSASIFTAPNIQLFMLNPNVIASLIELPALDLPGGGVTAGLSTANRQVRVLLRDLSGKACWDASILYRSPGSHHKSNSEDGGSEEVHRSDSQKWQGSSYSQPESLMIGNQSHLPQRAMRHRSPNVLPDTTNAAADLDQLDDLLQYLGHTSPECLESFDRKLNEPSQSPISYDLEQEAIGSVISERNMEVEYNRQSQFLEGMVAHPVVRPDSRLSSTSSQSEASNQNRAIGDIDETKFQQCRLLFSQLGLTGWEHRKDLHLLSKTDRLLRELRNLDTQPCRETHKVAIIYVAPGQEDKNSILSNQGGSAAYEQFLASLAWEIELEGHTGFLGGLPRQGSTGLTAPYTATSFLEAIFHVATRMPGNSPEAVLNKTRHLGNDEVHIVWSDHNRDYRRDIIPTEFCDVLITIYPLGNCLNRVTVNCKPEVPYFGVLFDEAIVESNMLAGLVKATVICASRAKRTTLPFYQQYYEERARSLETVVTKHKATTTYEDFIARVYSPVASANPFGGTSSIIGGGGDGPASSNNPSMLAAALLDSHSHKIGPRDQKFRGE</sequence>
<gene>
    <name evidence="1" type="ORF">MML48_2g00017406</name>
</gene>
<protein>
    <submittedName>
        <fullName evidence="1">Tuberin</fullName>
    </submittedName>
</protein>
<reference evidence="1" key="1">
    <citation type="submission" date="2022-04" db="EMBL/GenBank/DDBJ databases">
        <title>Chromosome-scale genome assembly of Holotrichia oblita Faldermann.</title>
        <authorList>
            <person name="Rongchong L."/>
        </authorList>
    </citation>
    <scope>NUCLEOTIDE SEQUENCE</scope>
    <source>
        <strain evidence="1">81SQS9</strain>
    </source>
</reference>